<dbReference type="Gene3D" id="3.40.50.10490">
    <property type="entry name" value="Glucose-6-phosphate isomerase like protein, domain 1"/>
    <property type="match status" value="1"/>
</dbReference>
<name>A0ABS2PH19_9BACL</name>
<dbReference type="SUPFAM" id="SSF46689">
    <property type="entry name" value="Homeodomain-like"/>
    <property type="match status" value="1"/>
</dbReference>
<keyword evidence="7" id="KW-1185">Reference proteome</keyword>
<comment type="caution">
    <text evidence="6">The sequence shown here is derived from an EMBL/GenBank/DDBJ whole genome shotgun (WGS) entry which is preliminary data.</text>
</comment>
<accession>A0ABS2PH19</accession>
<gene>
    <name evidence="6" type="ORF">JOD17_003859</name>
</gene>
<reference evidence="6 7" key="1">
    <citation type="submission" date="2021-01" db="EMBL/GenBank/DDBJ databases">
        <title>Genomic Encyclopedia of Type Strains, Phase IV (KMG-IV): sequencing the most valuable type-strain genomes for metagenomic binning, comparative biology and taxonomic classification.</title>
        <authorList>
            <person name="Goeker M."/>
        </authorList>
    </citation>
    <scope>NUCLEOTIDE SEQUENCE [LARGE SCALE GENOMIC DNA]</scope>
    <source>
        <strain evidence="6 7">DSM 25540</strain>
    </source>
</reference>
<dbReference type="PANTHER" id="PTHR30514">
    <property type="entry name" value="GLUCOKINASE"/>
    <property type="match status" value="1"/>
</dbReference>
<dbReference type="InterPro" id="IPR009057">
    <property type="entry name" value="Homeodomain-like_sf"/>
</dbReference>
<dbReference type="InterPro" id="IPR046348">
    <property type="entry name" value="SIS_dom_sf"/>
</dbReference>
<dbReference type="InterPro" id="IPR036388">
    <property type="entry name" value="WH-like_DNA-bd_sf"/>
</dbReference>
<dbReference type="InterPro" id="IPR000281">
    <property type="entry name" value="HTH_RpiR"/>
</dbReference>
<dbReference type="EMBL" id="JAFBEC010000016">
    <property type="protein sequence ID" value="MBM7634733.1"/>
    <property type="molecule type" value="Genomic_DNA"/>
</dbReference>
<evidence type="ECO:0000313" key="6">
    <source>
        <dbReference type="EMBL" id="MBM7634733.1"/>
    </source>
</evidence>
<dbReference type="RefSeq" id="WP_081831665.1">
    <property type="nucleotide sequence ID" value="NZ_JAFBEC010000016.1"/>
</dbReference>
<proteinExistence type="predicted"/>
<evidence type="ECO:0000256" key="2">
    <source>
        <dbReference type="ARBA" id="ARBA00023125"/>
    </source>
</evidence>
<dbReference type="Pfam" id="PF01380">
    <property type="entry name" value="SIS"/>
    <property type="match status" value="1"/>
</dbReference>
<evidence type="ECO:0000256" key="3">
    <source>
        <dbReference type="ARBA" id="ARBA00023163"/>
    </source>
</evidence>
<dbReference type="InterPro" id="IPR047640">
    <property type="entry name" value="RpiR-like"/>
</dbReference>
<sequence length="286" mass="32259">MIQSKLHQLYPSLSKSKQKAAHYMIEHPEQVALYPAQKIGRLANTSETTIIRLCQDLGYNGYKPLQEALQAQMITDESESSNDLLGRFEMKTNTLKHEQDLIEYEKYNALFDLKETFETVSQQTLHRFVSAITSAEEIVVIGLRTSFSAAHWLTYSLNALKGNATLYRSGIDENIHLLNRTSEKTVLIAFSFSRYTKETLTFTRAAKSRGATVLAIIDEHRAPIHEIADCSMIAGKQDSIVPSKRMISLFAIIHLLLSALSVNDYESVAKHLNDYEKANLSVSPFI</sequence>
<feature type="domain" description="HTH rpiR-type" evidence="4">
    <location>
        <begin position="1"/>
        <end position="76"/>
    </location>
</feature>
<keyword evidence="2 6" id="KW-0238">DNA-binding</keyword>
<dbReference type="InterPro" id="IPR001347">
    <property type="entry name" value="SIS_dom"/>
</dbReference>
<dbReference type="GO" id="GO:0003677">
    <property type="term" value="F:DNA binding"/>
    <property type="evidence" value="ECO:0007669"/>
    <property type="project" value="UniProtKB-KW"/>
</dbReference>
<dbReference type="PROSITE" id="PS51464">
    <property type="entry name" value="SIS"/>
    <property type="match status" value="1"/>
</dbReference>
<evidence type="ECO:0000259" key="4">
    <source>
        <dbReference type="PROSITE" id="PS51071"/>
    </source>
</evidence>
<keyword evidence="1" id="KW-0805">Transcription regulation</keyword>
<dbReference type="Proteomes" id="UP000741863">
    <property type="component" value="Unassembled WGS sequence"/>
</dbReference>
<organism evidence="6 7">
    <name type="scientific">Geomicrobium sediminis</name>
    <dbReference type="NCBI Taxonomy" id="1347788"/>
    <lineage>
        <taxon>Bacteria</taxon>
        <taxon>Bacillati</taxon>
        <taxon>Bacillota</taxon>
        <taxon>Bacilli</taxon>
        <taxon>Bacillales</taxon>
        <taxon>Geomicrobium</taxon>
    </lineage>
</organism>
<feature type="domain" description="SIS" evidence="5">
    <location>
        <begin position="128"/>
        <end position="267"/>
    </location>
</feature>
<evidence type="ECO:0000256" key="1">
    <source>
        <dbReference type="ARBA" id="ARBA00023015"/>
    </source>
</evidence>
<dbReference type="PROSITE" id="PS51071">
    <property type="entry name" value="HTH_RPIR"/>
    <property type="match status" value="1"/>
</dbReference>
<dbReference type="InterPro" id="IPR035472">
    <property type="entry name" value="RpiR-like_SIS"/>
</dbReference>
<evidence type="ECO:0000259" key="5">
    <source>
        <dbReference type="PROSITE" id="PS51464"/>
    </source>
</evidence>
<dbReference type="Gene3D" id="1.10.10.10">
    <property type="entry name" value="Winged helix-like DNA-binding domain superfamily/Winged helix DNA-binding domain"/>
    <property type="match status" value="1"/>
</dbReference>
<evidence type="ECO:0000313" key="7">
    <source>
        <dbReference type="Proteomes" id="UP000741863"/>
    </source>
</evidence>
<dbReference type="PANTHER" id="PTHR30514:SF18">
    <property type="entry name" value="RPIR-FAMILY TRANSCRIPTIONAL REGULATOR"/>
    <property type="match status" value="1"/>
</dbReference>
<dbReference type="CDD" id="cd05013">
    <property type="entry name" value="SIS_RpiR"/>
    <property type="match status" value="1"/>
</dbReference>
<dbReference type="SUPFAM" id="SSF53697">
    <property type="entry name" value="SIS domain"/>
    <property type="match status" value="1"/>
</dbReference>
<keyword evidence="3" id="KW-0804">Transcription</keyword>
<protein>
    <submittedName>
        <fullName evidence="6">DNA-binding MurR/RpiR family transcriptional regulator</fullName>
    </submittedName>
</protein>
<dbReference type="Pfam" id="PF01418">
    <property type="entry name" value="HTH_6"/>
    <property type="match status" value="1"/>
</dbReference>